<organism evidence="2 3">
    <name type="scientific">Alkalimonas collagenimarina</name>
    <dbReference type="NCBI Taxonomy" id="400390"/>
    <lineage>
        <taxon>Bacteria</taxon>
        <taxon>Pseudomonadati</taxon>
        <taxon>Pseudomonadota</taxon>
        <taxon>Gammaproteobacteria</taxon>
        <taxon>Alkalimonas</taxon>
    </lineage>
</organism>
<name>A0ABT9H0K5_9GAMM</name>
<dbReference type="Proteomes" id="UP001231616">
    <property type="component" value="Unassembled WGS sequence"/>
</dbReference>
<keyword evidence="1" id="KW-1133">Transmembrane helix</keyword>
<feature type="transmembrane region" description="Helical" evidence="1">
    <location>
        <begin position="6"/>
        <end position="27"/>
    </location>
</feature>
<keyword evidence="1" id="KW-0472">Membrane</keyword>
<gene>
    <name evidence="2" type="ORF">Q3O60_11660</name>
</gene>
<proteinExistence type="predicted"/>
<protein>
    <submittedName>
        <fullName evidence="2">Uncharacterized protein</fullName>
    </submittedName>
</protein>
<dbReference type="RefSeq" id="WP_305894114.1">
    <property type="nucleotide sequence ID" value="NZ_JAUZVZ010000015.1"/>
</dbReference>
<evidence type="ECO:0000313" key="2">
    <source>
        <dbReference type="EMBL" id="MDP4536849.1"/>
    </source>
</evidence>
<evidence type="ECO:0000256" key="1">
    <source>
        <dbReference type="SAM" id="Phobius"/>
    </source>
</evidence>
<keyword evidence="3" id="KW-1185">Reference proteome</keyword>
<accession>A0ABT9H0K5</accession>
<evidence type="ECO:0000313" key="3">
    <source>
        <dbReference type="Proteomes" id="UP001231616"/>
    </source>
</evidence>
<sequence>MRATQGFALVTILLLATVMLIVVVSILHSSQLSLRIAALGQQQLINRQQAWAEHQLQLSAGIAAPAAELDPRWCPARFAAWEGQQLQCGRQMVWSETATPLFTERVGSIQLTIALDEDIFHD</sequence>
<reference evidence="2 3" key="1">
    <citation type="submission" date="2023-08" db="EMBL/GenBank/DDBJ databases">
        <authorList>
            <person name="Joshi A."/>
            <person name="Thite S."/>
        </authorList>
    </citation>
    <scope>NUCLEOTIDE SEQUENCE [LARGE SCALE GENOMIC DNA]</scope>
    <source>
        <strain evidence="2 3">AC40</strain>
    </source>
</reference>
<dbReference type="EMBL" id="JAUZVZ010000015">
    <property type="protein sequence ID" value="MDP4536849.1"/>
    <property type="molecule type" value="Genomic_DNA"/>
</dbReference>
<comment type="caution">
    <text evidence="2">The sequence shown here is derived from an EMBL/GenBank/DDBJ whole genome shotgun (WGS) entry which is preliminary data.</text>
</comment>
<keyword evidence="1" id="KW-0812">Transmembrane</keyword>